<evidence type="ECO:0000313" key="1">
    <source>
        <dbReference type="EMBL" id="KAK9132952.1"/>
    </source>
</evidence>
<reference evidence="1 2" key="1">
    <citation type="submission" date="2024-01" db="EMBL/GenBank/DDBJ databases">
        <title>Genome assemblies of Stephania.</title>
        <authorList>
            <person name="Yang L."/>
        </authorList>
    </citation>
    <scope>NUCLEOTIDE SEQUENCE [LARGE SCALE GENOMIC DNA]</scope>
    <source>
        <strain evidence="1">JXDWG</strain>
        <tissue evidence="1">Leaf</tissue>
    </source>
</reference>
<dbReference type="EMBL" id="JBBNAG010000005">
    <property type="protein sequence ID" value="KAK9132952.1"/>
    <property type="molecule type" value="Genomic_DNA"/>
</dbReference>
<dbReference type="Proteomes" id="UP001419268">
    <property type="component" value="Unassembled WGS sequence"/>
</dbReference>
<organism evidence="1 2">
    <name type="scientific">Stephania cephalantha</name>
    <dbReference type="NCBI Taxonomy" id="152367"/>
    <lineage>
        <taxon>Eukaryota</taxon>
        <taxon>Viridiplantae</taxon>
        <taxon>Streptophyta</taxon>
        <taxon>Embryophyta</taxon>
        <taxon>Tracheophyta</taxon>
        <taxon>Spermatophyta</taxon>
        <taxon>Magnoliopsida</taxon>
        <taxon>Ranunculales</taxon>
        <taxon>Menispermaceae</taxon>
        <taxon>Menispermoideae</taxon>
        <taxon>Cissampelideae</taxon>
        <taxon>Stephania</taxon>
    </lineage>
</organism>
<gene>
    <name evidence="1" type="ORF">Scep_012480</name>
</gene>
<accession>A0AAP0P6I2</accession>
<comment type="caution">
    <text evidence="1">The sequence shown here is derived from an EMBL/GenBank/DDBJ whole genome shotgun (WGS) entry which is preliminary data.</text>
</comment>
<dbReference type="AlphaFoldDB" id="A0AAP0P6I2"/>
<proteinExistence type="predicted"/>
<sequence length="107" mass="11339">MARCQLAVRSTAVRDLPCVDPLADPPLHREPPSALLVFVPLRRPSAIPPRSLPLSLAWTDSRPARAAVRNLRAARAPAPFAAAAAPSLELSSAATSLSSSLSLYVMF</sequence>
<protein>
    <submittedName>
        <fullName evidence="1">Uncharacterized protein</fullName>
    </submittedName>
</protein>
<name>A0AAP0P6I2_9MAGN</name>
<keyword evidence="2" id="KW-1185">Reference proteome</keyword>
<evidence type="ECO:0000313" key="2">
    <source>
        <dbReference type="Proteomes" id="UP001419268"/>
    </source>
</evidence>